<dbReference type="InterPro" id="IPR002885">
    <property type="entry name" value="PPR_rpt"/>
</dbReference>
<reference evidence="4 5" key="1">
    <citation type="submission" date="2024-04" db="EMBL/GenBank/DDBJ databases">
        <title>Phyllosticta paracitricarpa is synonymous to the EU quarantine fungus P. citricarpa based on phylogenomic analyses.</title>
        <authorList>
            <consortium name="Lawrence Berkeley National Laboratory"/>
            <person name="Van Ingen-Buijs V.A."/>
            <person name="Van Westerhoven A.C."/>
            <person name="Haridas S."/>
            <person name="Skiadas P."/>
            <person name="Martin F."/>
            <person name="Groenewald J.Z."/>
            <person name="Crous P.W."/>
            <person name="Seidl M.F."/>
        </authorList>
    </citation>
    <scope>NUCLEOTIDE SEQUENCE [LARGE SCALE GENOMIC DNA]</scope>
    <source>
        <strain evidence="4 5">CBS 123374</strain>
    </source>
</reference>
<accession>A0ABR1YTE2</accession>
<feature type="compositionally biased region" description="Low complexity" evidence="3">
    <location>
        <begin position="675"/>
        <end position="688"/>
    </location>
</feature>
<dbReference type="PROSITE" id="PS51375">
    <property type="entry name" value="PPR"/>
    <property type="match status" value="1"/>
</dbReference>
<keyword evidence="1" id="KW-0677">Repeat</keyword>
<dbReference type="PANTHER" id="PTHR47942">
    <property type="entry name" value="TETRATRICOPEPTIDE REPEAT (TPR)-LIKE SUPERFAMILY PROTEIN-RELATED"/>
    <property type="match status" value="1"/>
</dbReference>
<evidence type="ECO:0000256" key="1">
    <source>
        <dbReference type="ARBA" id="ARBA00022737"/>
    </source>
</evidence>
<dbReference type="Pfam" id="PF13041">
    <property type="entry name" value="PPR_2"/>
    <property type="match status" value="1"/>
</dbReference>
<keyword evidence="5" id="KW-1185">Reference proteome</keyword>
<evidence type="ECO:0000313" key="4">
    <source>
        <dbReference type="EMBL" id="KAK8238162.1"/>
    </source>
</evidence>
<dbReference type="Gene3D" id="1.25.40.10">
    <property type="entry name" value="Tetratricopeptide repeat domain"/>
    <property type="match status" value="1"/>
</dbReference>
<gene>
    <name evidence="4" type="ORF">HDK90DRAFT_451207</name>
</gene>
<evidence type="ECO:0008006" key="6">
    <source>
        <dbReference type="Google" id="ProtNLM"/>
    </source>
</evidence>
<dbReference type="EMBL" id="JBBWRZ010000004">
    <property type="protein sequence ID" value="KAK8238162.1"/>
    <property type="molecule type" value="Genomic_DNA"/>
</dbReference>
<comment type="caution">
    <text evidence="4">The sequence shown here is derived from an EMBL/GenBank/DDBJ whole genome shotgun (WGS) entry which is preliminary data.</text>
</comment>
<name>A0ABR1YTE2_9PEZI</name>
<evidence type="ECO:0000256" key="2">
    <source>
        <dbReference type="PROSITE-ProRule" id="PRU00708"/>
    </source>
</evidence>
<dbReference type="Proteomes" id="UP001492380">
    <property type="component" value="Unassembled WGS sequence"/>
</dbReference>
<sequence>MRSLLSCHSCLWHCLRAVAHRPLVQPTALARNRHRLPRLALSSPGRRGYAAAGETSSYSLKKKIYEENWHAYAQYDVAKNADEDVLGDEEDKPERKPMRIRLQGAEKEFNYSGTVDETMRKHVRTELHWLGADPKNVADHTLKLLKKSEEEKALALAREASPKMQCTVAWNHIINHFMRKGFDNLALKAFNEMKKRGQKPDSYTYSLVLIGIQNNMDNSQALANAMAVYYSMSAPNSAKQPTILHTNIFLKICAKAQAFDQLWAVAGRIPDVGFGSADCATYTIILNALKAESERKLPDTTSEELSRKMDKAAVDARRIWADIVSKWRAHTITMDEQLVLAMGQILLSSSRPREHDEVFSLVEQTTGIPRMSPRISAQPDPAQQPQVAGFNVPMDGNGPKHNIAPGHEFDSVKPPRAVGGMHSQADLVKPSNVTLSLLMTACMKAMTKQAADKYWEILTGRDSYSIKPDEPSIKAYLRVLRVFRSSADAVQIVQTYVVGKNMRVSPAVFRIAMSACARDSKNKNSLDHATELLKIMEQKLPGADARTVESYLSRLLDAPAAADLLKGVQQVPIYRNLRSMLTYGKYQGSMQDEEQRQAIFDMMKRMQSCYDRLINDPEVPKEMRSELGQKKSEITAFLTRAFDEDMVKRGYDRDMVKQRRHEKETERKGKQRLKQGVSSSRGSQRSRGTPPWAKRKLGGRSKANGEPKTGHH</sequence>
<proteinExistence type="predicted"/>
<protein>
    <recommendedName>
        <fullName evidence="6">Pentatricopeptide repeat protein</fullName>
    </recommendedName>
</protein>
<feature type="repeat" description="PPR" evidence="2">
    <location>
        <begin position="166"/>
        <end position="200"/>
    </location>
</feature>
<dbReference type="InterPro" id="IPR051222">
    <property type="entry name" value="PPR/CCM1_RNA-binding"/>
</dbReference>
<evidence type="ECO:0000256" key="3">
    <source>
        <dbReference type="SAM" id="MobiDB-lite"/>
    </source>
</evidence>
<feature type="region of interest" description="Disordered" evidence="3">
    <location>
        <begin position="653"/>
        <end position="712"/>
    </location>
</feature>
<evidence type="ECO:0000313" key="5">
    <source>
        <dbReference type="Proteomes" id="UP001492380"/>
    </source>
</evidence>
<feature type="compositionally biased region" description="Basic and acidic residues" evidence="3">
    <location>
        <begin position="653"/>
        <end position="668"/>
    </location>
</feature>
<organism evidence="4 5">
    <name type="scientific">Phyllosticta capitalensis</name>
    <dbReference type="NCBI Taxonomy" id="121624"/>
    <lineage>
        <taxon>Eukaryota</taxon>
        <taxon>Fungi</taxon>
        <taxon>Dikarya</taxon>
        <taxon>Ascomycota</taxon>
        <taxon>Pezizomycotina</taxon>
        <taxon>Dothideomycetes</taxon>
        <taxon>Dothideomycetes incertae sedis</taxon>
        <taxon>Botryosphaeriales</taxon>
        <taxon>Phyllostictaceae</taxon>
        <taxon>Phyllosticta</taxon>
    </lineage>
</organism>
<dbReference type="InterPro" id="IPR011990">
    <property type="entry name" value="TPR-like_helical_dom_sf"/>
</dbReference>
<feature type="compositionally biased region" description="Basic and acidic residues" evidence="3">
    <location>
        <begin position="703"/>
        <end position="712"/>
    </location>
</feature>
<dbReference type="NCBIfam" id="TIGR00756">
    <property type="entry name" value="PPR"/>
    <property type="match status" value="1"/>
</dbReference>
<dbReference type="PANTHER" id="PTHR47942:SF105">
    <property type="entry name" value="ATPASE EXPRESSION PROTEIN 3"/>
    <property type="match status" value="1"/>
</dbReference>